<dbReference type="Pfam" id="PF00702">
    <property type="entry name" value="Hydrolase"/>
    <property type="match status" value="1"/>
</dbReference>
<dbReference type="InterPro" id="IPR001757">
    <property type="entry name" value="P_typ_ATPase"/>
</dbReference>
<dbReference type="NCBIfam" id="TIGR01511">
    <property type="entry name" value="ATPase-IB1_Cu"/>
    <property type="match status" value="1"/>
</dbReference>
<organism evidence="16 17">
    <name type="scientific">Rubrobacter xylanophilus</name>
    <dbReference type="NCBI Taxonomy" id="49319"/>
    <lineage>
        <taxon>Bacteria</taxon>
        <taxon>Bacillati</taxon>
        <taxon>Actinomycetota</taxon>
        <taxon>Rubrobacteria</taxon>
        <taxon>Rubrobacterales</taxon>
        <taxon>Rubrobacteraceae</taxon>
        <taxon>Rubrobacter</taxon>
    </lineage>
</organism>
<dbReference type="PROSITE" id="PS00154">
    <property type="entry name" value="ATPASE_E1_E2"/>
    <property type="match status" value="1"/>
</dbReference>
<keyword evidence="5 13" id="KW-0812">Transmembrane</keyword>
<dbReference type="Gene3D" id="3.40.50.1000">
    <property type="entry name" value="HAD superfamily/HAD-like"/>
    <property type="match status" value="1"/>
</dbReference>
<dbReference type="InterPro" id="IPR008250">
    <property type="entry name" value="ATPase_P-typ_transduc_dom_A_sf"/>
</dbReference>
<keyword evidence="17" id="KW-1185">Reference proteome</keyword>
<dbReference type="InterPro" id="IPR036412">
    <property type="entry name" value="HAD-like_sf"/>
</dbReference>
<dbReference type="GO" id="GO:0005886">
    <property type="term" value="C:plasma membrane"/>
    <property type="evidence" value="ECO:0007669"/>
    <property type="project" value="UniProtKB-SubCell"/>
</dbReference>
<dbReference type="SFLD" id="SFLDG00002">
    <property type="entry name" value="C1.7:_P-type_atpase_like"/>
    <property type="match status" value="1"/>
</dbReference>
<dbReference type="Proteomes" id="UP000318065">
    <property type="component" value="Chromosome"/>
</dbReference>
<dbReference type="InterPro" id="IPR051014">
    <property type="entry name" value="Cation_Transport_ATPase_IB"/>
</dbReference>
<dbReference type="InterPro" id="IPR023214">
    <property type="entry name" value="HAD_sf"/>
</dbReference>
<evidence type="ECO:0000256" key="14">
    <source>
        <dbReference type="SAM" id="MobiDB-lite"/>
    </source>
</evidence>
<comment type="subcellular location">
    <subcellularLocation>
        <location evidence="1">Cell membrane</location>
        <topology evidence="1">Multi-pass membrane protein</topology>
    </subcellularLocation>
</comment>
<feature type="transmembrane region" description="Helical" evidence="13">
    <location>
        <begin position="612"/>
        <end position="638"/>
    </location>
</feature>
<dbReference type="SUPFAM" id="SSF56784">
    <property type="entry name" value="HAD-like"/>
    <property type="match status" value="1"/>
</dbReference>
<comment type="similarity">
    <text evidence="2 13">Belongs to the cation transport ATPase (P-type) (TC 3.A.3) family. Type IB subfamily.</text>
</comment>
<feature type="transmembrane region" description="Helical" evidence="13">
    <location>
        <begin position="45"/>
        <end position="62"/>
    </location>
</feature>
<feature type="transmembrane region" description="Helical" evidence="13">
    <location>
        <begin position="274"/>
        <end position="293"/>
    </location>
</feature>
<keyword evidence="6 13" id="KW-0479">Metal-binding</keyword>
<dbReference type="NCBIfam" id="TIGR01512">
    <property type="entry name" value="ATPase-IB2_Cd"/>
    <property type="match status" value="1"/>
</dbReference>
<feature type="transmembrane region" description="Helical" evidence="13">
    <location>
        <begin position="69"/>
        <end position="88"/>
    </location>
</feature>
<feature type="domain" description="P-type ATPase A" evidence="15">
    <location>
        <begin position="154"/>
        <end position="254"/>
    </location>
</feature>
<accession>A0A510HL06</accession>
<sequence length="659" mass="70669">MAKERKEQNVAKERLREREDVETEERDEDEEVEGFEGPWYLFPPMRNALIAGALLLIGWLIERFTGFPAYVPISVFVLVILIGAYYWAREGLEELVEEREVGIEVLMAFATVGAVILGAWFEAAFLVFLYAGAEATEEYTYARTRTAIRALLDLAPETATLLKDGREETVPAEELAVGDLFLVRPGERIPTDGEILEGASSLDESAVTGESVPVEKGEGEKVFAGTINATGSLKVRATTSFESNSLQKIIHLVEEAQGVKSGAQRWIDRFGSRYSPAVLLGALLLLVVPPLFGGSFDTWAYRAVVLLVAAAPCALVMSTPVAVAAAIGRAGREGVLIKGGIHLENLAKVRVVTFDKTGTLTRGKPVVTDVVAGNGSADGMLRVAAGVEHLSEHPLARAIVERARSEGIHPAEVRDFRSLTGAGARAEVDGRTVYVGSPALFRDLGVSLDGTLEEIEHLQEEGKTVVLVGTGERVEGLLAIRDEPRPEAKRAIEELHEMGYKVAMLTGDNLRTARAIARELGIDEVRADLKPEDKVEAVKELEREHGPVAMVGDGINDAPALATATVGMAMGTAGTDAAIEAADVALMGDDPRKVAYALRLARRSQRISLQNIVFSILVLAVLIPGAVLGLLGIAAAVFAHETSELLAIANGLRVARRVG</sequence>
<dbReference type="Gene3D" id="2.70.150.10">
    <property type="entry name" value="Calcium-transporting ATPase, cytoplasmic transduction domain A"/>
    <property type="match status" value="1"/>
</dbReference>
<evidence type="ECO:0000256" key="3">
    <source>
        <dbReference type="ARBA" id="ARBA00022448"/>
    </source>
</evidence>
<feature type="compositionally biased region" description="Acidic residues" evidence="14">
    <location>
        <begin position="20"/>
        <end position="30"/>
    </location>
</feature>
<keyword evidence="11" id="KW-0406">Ion transport</keyword>
<dbReference type="EMBL" id="AP019791">
    <property type="protein sequence ID" value="BBL79047.1"/>
    <property type="molecule type" value="Genomic_DNA"/>
</dbReference>
<dbReference type="InterPro" id="IPR018303">
    <property type="entry name" value="ATPase_P-typ_P_site"/>
</dbReference>
<evidence type="ECO:0000313" key="16">
    <source>
        <dbReference type="EMBL" id="BBL79047.1"/>
    </source>
</evidence>
<dbReference type="NCBIfam" id="TIGR01494">
    <property type="entry name" value="ATPase_P-type"/>
    <property type="match status" value="1"/>
</dbReference>
<gene>
    <name evidence="16" type="ORF">RxyAA322_09010</name>
</gene>
<keyword evidence="4 13" id="KW-1003">Cell membrane</keyword>
<evidence type="ECO:0000256" key="5">
    <source>
        <dbReference type="ARBA" id="ARBA00022692"/>
    </source>
</evidence>
<feature type="region of interest" description="Disordered" evidence="14">
    <location>
        <begin position="1"/>
        <end position="30"/>
    </location>
</feature>
<keyword evidence="10 13" id="KW-1133">Transmembrane helix</keyword>
<evidence type="ECO:0000256" key="9">
    <source>
        <dbReference type="ARBA" id="ARBA00022967"/>
    </source>
</evidence>
<dbReference type="SFLD" id="SFLDS00003">
    <property type="entry name" value="Haloacid_Dehalogenase"/>
    <property type="match status" value="1"/>
</dbReference>
<dbReference type="SUPFAM" id="SSF81665">
    <property type="entry name" value="Calcium ATPase, transmembrane domain M"/>
    <property type="match status" value="1"/>
</dbReference>
<dbReference type="InterPro" id="IPR044492">
    <property type="entry name" value="P_typ_ATPase_HD_dom"/>
</dbReference>
<evidence type="ECO:0000256" key="4">
    <source>
        <dbReference type="ARBA" id="ARBA00022475"/>
    </source>
</evidence>
<dbReference type="GO" id="GO:0005524">
    <property type="term" value="F:ATP binding"/>
    <property type="evidence" value="ECO:0007669"/>
    <property type="project" value="UniProtKB-UniRule"/>
</dbReference>
<dbReference type="GO" id="GO:0019829">
    <property type="term" value="F:ATPase-coupled monoatomic cation transmembrane transporter activity"/>
    <property type="evidence" value="ECO:0007669"/>
    <property type="project" value="InterPro"/>
</dbReference>
<evidence type="ECO:0000259" key="15">
    <source>
        <dbReference type="Pfam" id="PF00122"/>
    </source>
</evidence>
<dbReference type="GO" id="GO:0046872">
    <property type="term" value="F:metal ion binding"/>
    <property type="evidence" value="ECO:0007669"/>
    <property type="project" value="UniProtKB-KW"/>
</dbReference>
<evidence type="ECO:0000256" key="12">
    <source>
        <dbReference type="ARBA" id="ARBA00023136"/>
    </source>
</evidence>
<feature type="transmembrane region" description="Helical" evidence="13">
    <location>
        <begin position="108"/>
        <end position="133"/>
    </location>
</feature>
<dbReference type="InterPro" id="IPR059000">
    <property type="entry name" value="ATPase_P-type_domA"/>
</dbReference>
<dbReference type="InterPro" id="IPR023298">
    <property type="entry name" value="ATPase_P-typ_TM_dom_sf"/>
</dbReference>
<evidence type="ECO:0000256" key="13">
    <source>
        <dbReference type="RuleBase" id="RU362081"/>
    </source>
</evidence>
<evidence type="ECO:0000256" key="8">
    <source>
        <dbReference type="ARBA" id="ARBA00022840"/>
    </source>
</evidence>
<evidence type="ECO:0000313" key="17">
    <source>
        <dbReference type="Proteomes" id="UP000318065"/>
    </source>
</evidence>
<dbReference type="Pfam" id="PF00122">
    <property type="entry name" value="E1-E2_ATPase"/>
    <property type="match status" value="1"/>
</dbReference>
<dbReference type="PANTHER" id="PTHR48085">
    <property type="entry name" value="CADMIUM/ZINC-TRANSPORTING ATPASE HMA2-RELATED"/>
    <property type="match status" value="1"/>
</dbReference>
<evidence type="ECO:0000256" key="1">
    <source>
        <dbReference type="ARBA" id="ARBA00004651"/>
    </source>
</evidence>
<evidence type="ECO:0000256" key="2">
    <source>
        <dbReference type="ARBA" id="ARBA00006024"/>
    </source>
</evidence>
<dbReference type="InterPro" id="IPR027256">
    <property type="entry name" value="P-typ_ATPase_IB"/>
</dbReference>
<evidence type="ECO:0000256" key="11">
    <source>
        <dbReference type="ARBA" id="ARBA00023065"/>
    </source>
</evidence>
<keyword evidence="3" id="KW-0813">Transport</keyword>
<name>A0A510HL06_9ACTN</name>
<dbReference type="InterPro" id="IPR023299">
    <property type="entry name" value="ATPase_P-typ_cyto_dom_N"/>
</dbReference>
<keyword evidence="12 13" id="KW-0472">Membrane</keyword>
<feature type="transmembrane region" description="Helical" evidence="13">
    <location>
        <begin position="299"/>
        <end position="328"/>
    </location>
</feature>
<dbReference type="NCBIfam" id="TIGR01525">
    <property type="entry name" value="ATPase-IB_hvy"/>
    <property type="match status" value="1"/>
</dbReference>
<keyword evidence="7 13" id="KW-0547">Nucleotide-binding</keyword>
<evidence type="ECO:0000256" key="7">
    <source>
        <dbReference type="ARBA" id="ARBA00022741"/>
    </source>
</evidence>
<dbReference type="GO" id="GO:0016887">
    <property type="term" value="F:ATP hydrolysis activity"/>
    <property type="evidence" value="ECO:0007669"/>
    <property type="project" value="InterPro"/>
</dbReference>
<dbReference type="FunFam" id="2.70.150.10:FF:000002">
    <property type="entry name" value="Copper-transporting ATPase 1, putative"/>
    <property type="match status" value="1"/>
</dbReference>
<dbReference type="PRINTS" id="PR00941">
    <property type="entry name" value="CDATPASE"/>
</dbReference>
<dbReference type="AlphaFoldDB" id="A0A510HL06"/>
<evidence type="ECO:0000256" key="10">
    <source>
        <dbReference type="ARBA" id="ARBA00022989"/>
    </source>
</evidence>
<dbReference type="PANTHER" id="PTHR48085:SF5">
    <property type="entry name" value="CADMIUM_ZINC-TRANSPORTING ATPASE HMA4-RELATED"/>
    <property type="match status" value="1"/>
</dbReference>
<evidence type="ECO:0000256" key="6">
    <source>
        <dbReference type="ARBA" id="ARBA00022723"/>
    </source>
</evidence>
<keyword evidence="8 13" id="KW-0067">ATP-binding</keyword>
<protein>
    <submittedName>
        <fullName evidence="16">Cadmium transporter ATPase</fullName>
    </submittedName>
</protein>
<proteinExistence type="inferred from homology"/>
<dbReference type="Gene3D" id="3.40.1110.10">
    <property type="entry name" value="Calcium-transporting ATPase, cytoplasmic domain N"/>
    <property type="match status" value="1"/>
</dbReference>
<dbReference type="PRINTS" id="PR00119">
    <property type="entry name" value="CATATPASE"/>
</dbReference>
<dbReference type="SUPFAM" id="SSF81653">
    <property type="entry name" value="Calcium ATPase, transduction domain A"/>
    <property type="match status" value="1"/>
</dbReference>
<keyword evidence="9" id="KW-1278">Translocase</keyword>
<dbReference type="SFLD" id="SFLDF00027">
    <property type="entry name" value="p-type_atpase"/>
    <property type="match status" value="1"/>
</dbReference>
<feature type="compositionally biased region" description="Basic and acidic residues" evidence="14">
    <location>
        <begin position="1"/>
        <end position="19"/>
    </location>
</feature>
<reference evidence="16" key="1">
    <citation type="journal article" date="2019" name="Microbiol. Resour. Announc.">
        <title>Complete Genome Sequence of Rubrobacter xylanophilus Strain AA3-22, Isolated from Arima Onsen in Japan.</title>
        <authorList>
            <person name="Tomariguchi N."/>
            <person name="Miyazaki K."/>
        </authorList>
    </citation>
    <scope>NUCLEOTIDE SEQUENCE [LARGE SCALE GENOMIC DNA]</scope>
    <source>
        <strain evidence="16">AA3-22</strain>
    </source>
</reference>
<dbReference type="FunFam" id="3.40.50.1000:FF:000020">
    <property type="entry name" value="Probable cation-transporting P-type ATPase"/>
    <property type="match status" value="1"/>
</dbReference>